<sequence>RINALLICNNAICNFCYTLFTILASTSLINWHKFQSDDPSLAKAFRNVCLTFITSILNSSADFPFIRRLIFSATSNLVNDFLSQRLTPILQSSTTNFLLVN</sequence>
<reference evidence="2" key="1">
    <citation type="submission" date="2016-06" db="EMBL/GenBank/DDBJ databases">
        <title>Parallel loss of symbiosis genes in relatives of nitrogen-fixing non-legume Parasponia.</title>
        <authorList>
            <person name="Van Velzen R."/>
            <person name="Holmer R."/>
            <person name="Bu F."/>
            <person name="Rutten L."/>
            <person name="Van Zeijl A."/>
            <person name="Liu W."/>
            <person name="Santuari L."/>
            <person name="Cao Q."/>
            <person name="Sharma T."/>
            <person name="Shen D."/>
            <person name="Roswanjaya Y."/>
            <person name="Wardhani T."/>
            <person name="Kalhor M.S."/>
            <person name="Jansen J."/>
            <person name="Van den Hoogen J."/>
            <person name="Gungor B."/>
            <person name="Hartog M."/>
            <person name="Hontelez J."/>
            <person name="Verver J."/>
            <person name="Yang W.-C."/>
            <person name="Schijlen E."/>
            <person name="Repin R."/>
            <person name="Schilthuizen M."/>
            <person name="Schranz E."/>
            <person name="Heidstra R."/>
            <person name="Miyata K."/>
            <person name="Fedorova E."/>
            <person name="Kohlen W."/>
            <person name="Bisseling T."/>
            <person name="Smit S."/>
            <person name="Geurts R."/>
        </authorList>
    </citation>
    <scope>NUCLEOTIDE SEQUENCE [LARGE SCALE GENOMIC DNA]</scope>
    <source>
        <strain evidence="2">cv. RG33-2</strain>
    </source>
</reference>
<gene>
    <name evidence="1" type="ORF">TorRG33x02_024920</name>
</gene>
<name>A0A2P5FVC0_TREOI</name>
<keyword evidence="2" id="KW-1185">Reference proteome</keyword>
<proteinExistence type="predicted"/>
<evidence type="ECO:0000313" key="1">
    <source>
        <dbReference type="EMBL" id="POO01715.1"/>
    </source>
</evidence>
<protein>
    <submittedName>
        <fullName evidence="1">Uncharacterized protein</fullName>
    </submittedName>
</protein>
<organism evidence="1 2">
    <name type="scientific">Trema orientale</name>
    <name type="common">Charcoal tree</name>
    <name type="synonym">Celtis orientalis</name>
    <dbReference type="NCBI Taxonomy" id="63057"/>
    <lineage>
        <taxon>Eukaryota</taxon>
        <taxon>Viridiplantae</taxon>
        <taxon>Streptophyta</taxon>
        <taxon>Embryophyta</taxon>
        <taxon>Tracheophyta</taxon>
        <taxon>Spermatophyta</taxon>
        <taxon>Magnoliopsida</taxon>
        <taxon>eudicotyledons</taxon>
        <taxon>Gunneridae</taxon>
        <taxon>Pentapetalae</taxon>
        <taxon>rosids</taxon>
        <taxon>fabids</taxon>
        <taxon>Rosales</taxon>
        <taxon>Cannabaceae</taxon>
        <taxon>Trema</taxon>
    </lineage>
</organism>
<dbReference type="AlphaFoldDB" id="A0A2P5FVC0"/>
<dbReference type="EMBL" id="JXTC01000007">
    <property type="protein sequence ID" value="POO01715.1"/>
    <property type="molecule type" value="Genomic_DNA"/>
</dbReference>
<dbReference type="InParanoid" id="A0A2P5FVC0"/>
<accession>A0A2P5FVC0</accession>
<dbReference type="OrthoDB" id="10281611at2759"/>
<evidence type="ECO:0000313" key="2">
    <source>
        <dbReference type="Proteomes" id="UP000237000"/>
    </source>
</evidence>
<comment type="caution">
    <text evidence="1">The sequence shown here is derived from an EMBL/GenBank/DDBJ whole genome shotgun (WGS) entry which is preliminary data.</text>
</comment>
<dbReference type="Proteomes" id="UP000237000">
    <property type="component" value="Unassembled WGS sequence"/>
</dbReference>
<feature type="non-terminal residue" evidence="1">
    <location>
        <position position="1"/>
    </location>
</feature>